<dbReference type="SMART" id="SM00382">
    <property type="entry name" value="AAA"/>
    <property type="match status" value="1"/>
</dbReference>
<keyword evidence="4 6" id="KW-0067">ATP-binding</keyword>
<dbReference type="InterPro" id="IPR003593">
    <property type="entry name" value="AAA+_ATPase"/>
</dbReference>
<dbReference type="InterPro" id="IPR017911">
    <property type="entry name" value="MacB-like_ATP-bd"/>
</dbReference>
<dbReference type="PANTHER" id="PTHR24220:SF689">
    <property type="entry name" value="LIPOPROTEIN-RELEASING SYSTEM ATP-BINDING PROTEIN LOLD"/>
    <property type="match status" value="1"/>
</dbReference>
<feature type="domain" description="ABC transporter" evidence="5">
    <location>
        <begin position="6"/>
        <end position="234"/>
    </location>
</feature>
<evidence type="ECO:0000256" key="3">
    <source>
        <dbReference type="ARBA" id="ARBA00022741"/>
    </source>
</evidence>
<dbReference type="Gene3D" id="3.40.50.300">
    <property type="entry name" value="P-loop containing nucleotide triphosphate hydrolases"/>
    <property type="match status" value="1"/>
</dbReference>
<sequence>MSDPVLQTTGLTKVFKGPDADIEVLSGVELAVHAGESVSIRGESGAGKTTLLYILSTLELPDAGEVRWQGQNVLKKSADWRALRRTTFMGLVFQSYYLIPELNALENVLMAARLAGKLDSAKKERARDLLAQVGLSERLRHMPGQLSGGERQRVALARALLNRPALVLADEPTGNLDEHTGAEVMDIFIKMCAEEQVALCLVTHNPAFAARTSRQLYMRGGAMEEIGSHEGTEAQR</sequence>
<dbReference type="AlphaFoldDB" id="A0A842HBL9"/>
<organism evidence="6 7">
    <name type="scientific">Ruficoccus amylovorans</name>
    <dbReference type="NCBI Taxonomy" id="1804625"/>
    <lineage>
        <taxon>Bacteria</taxon>
        <taxon>Pseudomonadati</taxon>
        <taxon>Verrucomicrobiota</taxon>
        <taxon>Opitutia</taxon>
        <taxon>Puniceicoccales</taxon>
        <taxon>Cerasicoccaceae</taxon>
        <taxon>Ruficoccus</taxon>
    </lineage>
</organism>
<evidence type="ECO:0000313" key="6">
    <source>
        <dbReference type="EMBL" id="MBC2593017.1"/>
    </source>
</evidence>
<evidence type="ECO:0000256" key="2">
    <source>
        <dbReference type="ARBA" id="ARBA00022448"/>
    </source>
</evidence>
<proteinExistence type="inferred from homology"/>
<dbReference type="PANTHER" id="PTHR24220">
    <property type="entry name" value="IMPORT ATP-BINDING PROTEIN"/>
    <property type="match status" value="1"/>
</dbReference>
<dbReference type="SUPFAM" id="SSF52540">
    <property type="entry name" value="P-loop containing nucleoside triphosphate hydrolases"/>
    <property type="match status" value="1"/>
</dbReference>
<dbReference type="InterPro" id="IPR017871">
    <property type="entry name" value="ABC_transporter-like_CS"/>
</dbReference>
<protein>
    <submittedName>
        <fullName evidence="6">ABC transporter ATP-binding protein</fullName>
    </submittedName>
</protein>
<keyword evidence="3" id="KW-0547">Nucleotide-binding</keyword>
<dbReference type="GO" id="GO:0005524">
    <property type="term" value="F:ATP binding"/>
    <property type="evidence" value="ECO:0007669"/>
    <property type="project" value="UniProtKB-KW"/>
</dbReference>
<evidence type="ECO:0000259" key="5">
    <source>
        <dbReference type="PROSITE" id="PS50893"/>
    </source>
</evidence>
<dbReference type="RefSeq" id="WP_185674016.1">
    <property type="nucleotide sequence ID" value="NZ_JACHVB010000012.1"/>
</dbReference>
<dbReference type="GO" id="GO:0005886">
    <property type="term" value="C:plasma membrane"/>
    <property type="evidence" value="ECO:0007669"/>
    <property type="project" value="TreeGrafter"/>
</dbReference>
<evidence type="ECO:0000256" key="1">
    <source>
        <dbReference type="ARBA" id="ARBA00005417"/>
    </source>
</evidence>
<name>A0A842HBL9_9BACT</name>
<evidence type="ECO:0000256" key="4">
    <source>
        <dbReference type="ARBA" id="ARBA00022840"/>
    </source>
</evidence>
<dbReference type="GO" id="GO:0022857">
    <property type="term" value="F:transmembrane transporter activity"/>
    <property type="evidence" value="ECO:0007669"/>
    <property type="project" value="TreeGrafter"/>
</dbReference>
<accession>A0A842HBL9</accession>
<keyword evidence="7" id="KW-1185">Reference proteome</keyword>
<dbReference type="GO" id="GO:0016887">
    <property type="term" value="F:ATP hydrolysis activity"/>
    <property type="evidence" value="ECO:0007669"/>
    <property type="project" value="InterPro"/>
</dbReference>
<reference evidence="6 7" key="1">
    <citation type="submission" date="2020-07" db="EMBL/GenBank/DDBJ databases">
        <authorList>
            <person name="Feng X."/>
        </authorList>
    </citation>
    <scope>NUCLEOTIDE SEQUENCE [LARGE SCALE GENOMIC DNA]</scope>
    <source>
        <strain evidence="6 7">JCM31066</strain>
    </source>
</reference>
<comment type="caution">
    <text evidence="6">The sequence shown here is derived from an EMBL/GenBank/DDBJ whole genome shotgun (WGS) entry which is preliminary data.</text>
</comment>
<dbReference type="Proteomes" id="UP000546464">
    <property type="component" value="Unassembled WGS sequence"/>
</dbReference>
<dbReference type="PROSITE" id="PS00211">
    <property type="entry name" value="ABC_TRANSPORTER_1"/>
    <property type="match status" value="1"/>
</dbReference>
<dbReference type="CDD" id="cd03255">
    <property type="entry name" value="ABC_MJ0796_LolCDE_FtsE"/>
    <property type="match status" value="1"/>
</dbReference>
<gene>
    <name evidence="6" type="ORF">H5P28_01970</name>
</gene>
<dbReference type="EMBL" id="JACHVB010000012">
    <property type="protein sequence ID" value="MBC2593017.1"/>
    <property type="molecule type" value="Genomic_DNA"/>
</dbReference>
<dbReference type="InterPro" id="IPR003439">
    <property type="entry name" value="ABC_transporter-like_ATP-bd"/>
</dbReference>
<evidence type="ECO:0000313" key="7">
    <source>
        <dbReference type="Proteomes" id="UP000546464"/>
    </source>
</evidence>
<dbReference type="Pfam" id="PF00005">
    <property type="entry name" value="ABC_tran"/>
    <property type="match status" value="1"/>
</dbReference>
<dbReference type="PROSITE" id="PS50893">
    <property type="entry name" value="ABC_TRANSPORTER_2"/>
    <property type="match status" value="1"/>
</dbReference>
<keyword evidence="2" id="KW-0813">Transport</keyword>
<dbReference type="InterPro" id="IPR027417">
    <property type="entry name" value="P-loop_NTPase"/>
</dbReference>
<dbReference type="InterPro" id="IPR015854">
    <property type="entry name" value="ABC_transpr_LolD-like"/>
</dbReference>
<comment type="similarity">
    <text evidence="1">Belongs to the ABC transporter superfamily.</text>
</comment>